<accession>A0ABT8Z1I1</accession>
<feature type="transmembrane region" description="Helical" evidence="1">
    <location>
        <begin position="87"/>
        <end position="106"/>
    </location>
</feature>
<keyword evidence="3" id="KW-1185">Reference proteome</keyword>
<dbReference type="GO" id="GO:0016301">
    <property type="term" value="F:kinase activity"/>
    <property type="evidence" value="ECO:0007669"/>
    <property type="project" value="UniProtKB-KW"/>
</dbReference>
<organism evidence="2 3">
    <name type="scientific">Brachyspira innocens</name>
    <dbReference type="NCBI Taxonomy" id="13264"/>
    <lineage>
        <taxon>Bacteria</taxon>
        <taxon>Pseudomonadati</taxon>
        <taxon>Spirochaetota</taxon>
        <taxon>Spirochaetia</taxon>
        <taxon>Brachyspirales</taxon>
        <taxon>Brachyspiraceae</taxon>
        <taxon>Brachyspira</taxon>
    </lineage>
</organism>
<sequence length="169" mass="19410">MKFIKNVFNKIKKRYGIVVPAIITIFTLINLIASVWISSFIYEPSNIAEPFYVFSVIFFPFTSIIIGIILVIKFIIDAILKKEGSHLKLVIVFIMGLMTVMPSMFVSKISTYIIKSNLDLFLDQNVNSSVSYIIDLSNIEIINKRNYMTDIINKVGTNYFNNIYKNIKS</sequence>
<evidence type="ECO:0000313" key="3">
    <source>
        <dbReference type="Proteomes" id="UP001175147"/>
    </source>
</evidence>
<evidence type="ECO:0000256" key="1">
    <source>
        <dbReference type="SAM" id="Phobius"/>
    </source>
</evidence>
<feature type="transmembrane region" description="Helical" evidence="1">
    <location>
        <begin position="15"/>
        <end position="39"/>
    </location>
</feature>
<dbReference type="EMBL" id="JAUPBM010000193">
    <property type="protein sequence ID" value="MDO7021393.1"/>
    <property type="molecule type" value="Genomic_DNA"/>
</dbReference>
<reference evidence="2" key="1">
    <citation type="submission" date="2023-07" db="EMBL/GenBank/DDBJ databases">
        <title>Mucosal microbiota of week-old chicken and adult hens.</title>
        <authorList>
            <person name="Volf J."/>
            <person name="Karasova D."/>
            <person name="Crhanova M."/>
            <person name="Faldynova M."/>
            <person name="Prikrylova H."/>
            <person name="Zeman M."/>
            <person name="Babak V."/>
            <person name="Rajova J."/>
            <person name="Rychlik I."/>
        </authorList>
    </citation>
    <scope>NUCLEOTIDE SEQUENCE</scope>
    <source>
        <strain evidence="2">ET902</strain>
    </source>
</reference>
<feature type="transmembrane region" description="Helical" evidence="1">
    <location>
        <begin position="51"/>
        <end position="75"/>
    </location>
</feature>
<comment type="caution">
    <text evidence="2">The sequence shown here is derived from an EMBL/GenBank/DDBJ whole genome shotgun (WGS) entry which is preliminary data.</text>
</comment>
<proteinExistence type="predicted"/>
<keyword evidence="1" id="KW-1133">Transmembrane helix</keyword>
<keyword evidence="2" id="KW-0418">Kinase</keyword>
<gene>
    <name evidence="2" type="ORF">Q5M86_11480</name>
</gene>
<feature type="non-terminal residue" evidence="2">
    <location>
        <position position="169"/>
    </location>
</feature>
<protein>
    <submittedName>
        <fullName evidence="2">Two-component sensor histidine kinase</fullName>
    </submittedName>
</protein>
<keyword evidence="1" id="KW-0472">Membrane</keyword>
<keyword evidence="2" id="KW-0808">Transferase</keyword>
<name>A0ABT8Z1I1_9SPIR</name>
<dbReference type="Proteomes" id="UP001175147">
    <property type="component" value="Unassembled WGS sequence"/>
</dbReference>
<evidence type="ECO:0000313" key="2">
    <source>
        <dbReference type="EMBL" id="MDO7021393.1"/>
    </source>
</evidence>
<keyword evidence="1" id="KW-0812">Transmembrane</keyword>